<keyword evidence="6 12" id="KW-0378">Hydrolase</keyword>
<comment type="caution">
    <text evidence="12">Lacks conserved residue(s) required for the propagation of feature annotation.</text>
</comment>
<comment type="function">
    <text evidence="12">Catalyzes the oxidation of 5,10-methylenetetrahydrofolate to 5,10-methenyltetrahydrofolate and then the hydrolysis of 5,10-methenyltetrahydrofolate to 10-formyltetrahydrofolate.</text>
</comment>
<protein>
    <recommendedName>
        <fullName evidence="12">Bifunctional protein FolD</fullName>
    </recommendedName>
    <domain>
        <recommendedName>
            <fullName evidence="12">Methylenetetrahydrofolate dehydrogenase</fullName>
            <ecNumber evidence="12">1.5.1.5</ecNumber>
        </recommendedName>
    </domain>
    <domain>
        <recommendedName>
            <fullName evidence="12">Methenyltetrahydrofolate cyclohydrolase</fullName>
            <ecNumber evidence="12">3.5.4.9</ecNumber>
        </recommendedName>
    </domain>
</protein>
<dbReference type="SUPFAM" id="SSF51735">
    <property type="entry name" value="NAD(P)-binding Rossmann-fold domains"/>
    <property type="match status" value="1"/>
</dbReference>
<feature type="binding site" evidence="12">
    <location>
        <begin position="166"/>
        <end position="168"/>
    </location>
    <ligand>
        <name>NADP(+)</name>
        <dbReference type="ChEBI" id="CHEBI:58349"/>
    </ligand>
</feature>
<dbReference type="InterPro" id="IPR000672">
    <property type="entry name" value="THF_DH/CycHdrlase"/>
</dbReference>
<dbReference type="GO" id="GO:0004477">
    <property type="term" value="F:methenyltetrahydrofolate cyclohydrolase activity"/>
    <property type="evidence" value="ECO:0007669"/>
    <property type="project" value="UniProtKB-UniRule"/>
</dbReference>
<evidence type="ECO:0000256" key="12">
    <source>
        <dbReference type="HAMAP-Rule" id="MF_01576"/>
    </source>
</evidence>
<dbReference type="GO" id="GO:0000105">
    <property type="term" value="P:L-histidine biosynthetic process"/>
    <property type="evidence" value="ECO:0007669"/>
    <property type="project" value="UniProtKB-KW"/>
</dbReference>
<dbReference type="EMBL" id="SNZP01000001">
    <property type="protein sequence ID" value="TDR82896.1"/>
    <property type="molecule type" value="Genomic_DNA"/>
</dbReference>
<dbReference type="PROSITE" id="PS00767">
    <property type="entry name" value="THF_DHG_CYH_2"/>
    <property type="match status" value="1"/>
</dbReference>
<dbReference type="NCBIfam" id="NF010783">
    <property type="entry name" value="PRK14186.1"/>
    <property type="match status" value="1"/>
</dbReference>
<evidence type="ECO:0000256" key="2">
    <source>
        <dbReference type="ARBA" id="ARBA00011738"/>
    </source>
</evidence>
<evidence type="ECO:0000256" key="1">
    <source>
        <dbReference type="ARBA" id="ARBA00004777"/>
    </source>
</evidence>
<dbReference type="GO" id="GO:0004488">
    <property type="term" value="F:methylenetetrahydrofolate dehydrogenase (NADP+) activity"/>
    <property type="evidence" value="ECO:0007669"/>
    <property type="project" value="UniProtKB-UniRule"/>
</dbReference>
<dbReference type="InterPro" id="IPR020630">
    <property type="entry name" value="THF_DH/CycHdrlase_cat_dom"/>
</dbReference>
<evidence type="ECO:0000313" key="16">
    <source>
        <dbReference type="Proteomes" id="UP000295611"/>
    </source>
</evidence>
<reference evidence="15 16" key="1">
    <citation type="submission" date="2019-03" db="EMBL/GenBank/DDBJ databases">
        <title>Genomic Encyclopedia of Type Strains, Phase III (KMG-III): the genomes of soil and plant-associated and newly described type strains.</title>
        <authorList>
            <person name="Whitman W."/>
        </authorList>
    </citation>
    <scope>NUCLEOTIDE SEQUENCE [LARGE SCALE GENOMIC DNA]</scope>
    <source>
        <strain evidence="15 16">CECT 8976</strain>
    </source>
</reference>
<keyword evidence="16" id="KW-1185">Reference proteome</keyword>
<dbReference type="PANTHER" id="PTHR48099">
    <property type="entry name" value="C-1-TETRAHYDROFOLATE SYNTHASE, CYTOPLASMIC-RELATED"/>
    <property type="match status" value="1"/>
</dbReference>
<comment type="similarity">
    <text evidence="12">Belongs to the tetrahydrofolate dehydrogenase/cyclohydrolase family.</text>
</comment>
<dbReference type="InterPro" id="IPR046346">
    <property type="entry name" value="Aminoacid_DH-like_N_sf"/>
</dbReference>
<evidence type="ECO:0000256" key="9">
    <source>
        <dbReference type="ARBA" id="ARBA00023102"/>
    </source>
</evidence>
<dbReference type="Pfam" id="PF02882">
    <property type="entry name" value="THF_DHG_CYH_C"/>
    <property type="match status" value="1"/>
</dbReference>
<dbReference type="FunFam" id="3.40.50.10860:FF:000005">
    <property type="entry name" value="C-1-tetrahydrofolate synthase, cytoplasmic, putative"/>
    <property type="match status" value="1"/>
</dbReference>
<dbReference type="EC" id="1.5.1.5" evidence="12"/>
<feature type="domain" description="Tetrahydrofolate dehydrogenase/cyclohydrolase NAD(P)-binding" evidence="14">
    <location>
        <begin position="140"/>
        <end position="282"/>
    </location>
</feature>
<dbReference type="OrthoDB" id="9803580at2"/>
<dbReference type="GO" id="GO:0035999">
    <property type="term" value="P:tetrahydrofolate interconversion"/>
    <property type="evidence" value="ECO:0007669"/>
    <property type="project" value="UniProtKB-UniRule"/>
</dbReference>
<evidence type="ECO:0000256" key="11">
    <source>
        <dbReference type="ARBA" id="ARBA00023268"/>
    </source>
</evidence>
<keyword evidence="11 12" id="KW-0511">Multifunctional enzyme</keyword>
<keyword evidence="5 12" id="KW-0658">Purine biosynthesis</keyword>
<evidence type="ECO:0000313" key="15">
    <source>
        <dbReference type="EMBL" id="TDR82896.1"/>
    </source>
</evidence>
<dbReference type="GO" id="GO:0009086">
    <property type="term" value="P:methionine biosynthetic process"/>
    <property type="evidence" value="ECO:0007669"/>
    <property type="project" value="UniProtKB-KW"/>
</dbReference>
<comment type="caution">
    <text evidence="15">The sequence shown here is derived from an EMBL/GenBank/DDBJ whole genome shotgun (WGS) entry which is preliminary data.</text>
</comment>
<dbReference type="HAMAP" id="MF_01576">
    <property type="entry name" value="THF_DHG_CYH"/>
    <property type="match status" value="1"/>
</dbReference>
<dbReference type="InterPro" id="IPR036291">
    <property type="entry name" value="NAD(P)-bd_dom_sf"/>
</dbReference>
<evidence type="ECO:0000256" key="3">
    <source>
        <dbReference type="ARBA" id="ARBA00022563"/>
    </source>
</evidence>
<evidence type="ECO:0000256" key="7">
    <source>
        <dbReference type="ARBA" id="ARBA00022857"/>
    </source>
</evidence>
<dbReference type="FunFam" id="3.40.50.720:FF:000006">
    <property type="entry name" value="Bifunctional protein FolD"/>
    <property type="match status" value="1"/>
</dbReference>
<dbReference type="InterPro" id="IPR020867">
    <property type="entry name" value="THF_DH/CycHdrlase_CS"/>
</dbReference>
<dbReference type="GO" id="GO:0005829">
    <property type="term" value="C:cytosol"/>
    <property type="evidence" value="ECO:0007669"/>
    <property type="project" value="TreeGrafter"/>
</dbReference>
<comment type="catalytic activity">
    <reaction evidence="12">
        <text>(6R)-5,10-methylene-5,6,7,8-tetrahydrofolate + NADP(+) = (6R)-5,10-methenyltetrahydrofolate + NADPH</text>
        <dbReference type="Rhea" id="RHEA:22812"/>
        <dbReference type="ChEBI" id="CHEBI:15636"/>
        <dbReference type="ChEBI" id="CHEBI:57455"/>
        <dbReference type="ChEBI" id="CHEBI:57783"/>
        <dbReference type="ChEBI" id="CHEBI:58349"/>
        <dbReference type="EC" id="1.5.1.5"/>
    </reaction>
</comment>
<name>A0A4R7BGP0_9NEIS</name>
<comment type="catalytic activity">
    <reaction evidence="12">
        <text>(6R)-5,10-methenyltetrahydrofolate + H2O = (6R)-10-formyltetrahydrofolate + H(+)</text>
        <dbReference type="Rhea" id="RHEA:23700"/>
        <dbReference type="ChEBI" id="CHEBI:15377"/>
        <dbReference type="ChEBI" id="CHEBI:15378"/>
        <dbReference type="ChEBI" id="CHEBI:57455"/>
        <dbReference type="ChEBI" id="CHEBI:195366"/>
        <dbReference type="EC" id="3.5.4.9"/>
    </reaction>
</comment>
<keyword evidence="8 12" id="KW-0560">Oxidoreductase</keyword>
<dbReference type="RefSeq" id="WP_133678215.1">
    <property type="nucleotide sequence ID" value="NZ_SNZP01000001.1"/>
</dbReference>
<evidence type="ECO:0000256" key="8">
    <source>
        <dbReference type="ARBA" id="ARBA00023002"/>
    </source>
</evidence>
<keyword evidence="10 12" id="KW-0486">Methionine biosynthesis</keyword>
<gene>
    <name evidence="12" type="primary">folD</name>
    <name evidence="15" type="ORF">DFP86_101290</name>
</gene>
<dbReference type="PRINTS" id="PR00085">
    <property type="entry name" value="THFDHDRGNASE"/>
</dbReference>
<keyword evidence="4 12" id="KW-0028">Amino-acid biosynthesis</keyword>
<keyword evidence="3 12" id="KW-0554">One-carbon metabolism</keyword>
<evidence type="ECO:0000259" key="13">
    <source>
        <dbReference type="Pfam" id="PF00763"/>
    </source>
</evidence>
<dbReference type="GO" id="GO:0006164">
    <property type="term" value="P:purine nucleotide biosynthetic process"/>
    <property type="evidence" value="ECO:0007669"/>
    <property type="project" value="UniProtKB-KW"/>
</dbReference>
<evidence type="ECO:0000256" key="5">
    <source>
        <dbReference type="ARBA" id="ARBA00022755"/>
    </source>
</evidence>
<dbReference type="Proteomes" id="UP000295611">
    <property type="component" value="Unassembled WGS sequence"/>
</dbReference>
<dbReference type="Gene3D" id="3.40.50.10860">
    <property type="entry name" value="Leucine Dehydrogenase, chain A, domain 1"/>
    <property type="match status" value="1"/>
</dbReference>
<dbReference type="PANTHER" id="PTHR48099:SF5">
    <property type="entry name" value="C-1-TETRAHYDROFOLATE SYNTHASE, CYTOPLASMIC"/>
    <property type="match status" value="1"/>
</dbReference>
<comment type="pathway">
    <text evidence="1 12">One-carbon metabolism; tetrahydrofolate interconversion.</text>
</comment>
<organism evidence="15 16">
    <name type="scientific">Paludibacterium purpuratum</name>
    <dbReference type="NCBI Taxonomy" id="1144873"/>
    <lineage>
        <taxon>Bacteria</taxon>
        <taxon>Pseudomonadati</taxon>
        <taxon>Pseudomonadota</taxon>
        <taxon>Betaproteobacteria</taxon>
        <taxon>Neisseriales</taxon>
        <taxon>Chromobacteriaceae</taxon>
        <taxon>Paludibacterium</taxon>
    </lineage>
</organism>
<dbReference type="Gene3D" id="3.40.50.720">
    <property type="entry name" value="NAD(P)-binding Rossmann-like Domain"/>
    <property type="match status" value="1"/>
</dbReference>
<evidence type="ECO:0000259" key="14">
    <source>
        <dbReference type="Pfam" id="PF02882"/>
    </source>
</evidence>
<dbReference type="AlphaFoldDB" id="A0A4R7BGP0"/>
<evidence type="ECO:0000256" key="10">
    <source>
        <dbReference type="ARBA" id="ARBA00023167"/>
    </source>
</evidence>
<dbReference type="UniPathway" id="UPA00193"/>
<dbReference type="NCBIfam" id="NF008058">
    <property type="entry name" value="PRK10792.1"/>
    <property type="match status" value="1"/>
</dbReference>
<feature type="domain" description="Tetrahydrofolate dehydrogenase/cyclohydrolase catalytic" evidence="13">
    <location>
        <begin position="6"/>
        <end position="121"/>
    </location>
</feature>
<proteinExistence type="inferred from homology"/>
<feature type="binding site" evidence="12">
    <location>
        <position position="232"/>
    </location>
    <ligand>
        <name>NADP(+)</name>
        <dbReference type="ChEBI" id="CHEBI:58349"/>
    </ligand>
</feature>
<keyword evidence="9 12" id="KW-0368">Histidine biosynthesis</keyword>
<dbReference type="Pfam" id="PF00763">
    <property type="entry name" value="THF_DHG_CYH"/>
    <property type="match status" value="1"/>
</dbReference>
<dbReference type="CDD" id="cd01080">
    <property type="entry name" value="NAD_bind_m-THF_DH_Cyclohyd"/>
    <property type="match status" value="1"/>
</dbReference>
<keyword evidence="7 12" id="KW-0521">NADP</keyword>
<dbReference type="InterPro" id="IPR020631">
    <property type="entry name" value="THF_DH/CycHdrlase_NAD-bd_dom"/>
</dbReference>
<sequence>MTAQRIDGKAVATQVTEAVRLAVAERLSAGKRAPAIAFILVGDDPASASYVRGKKRACEQTGVRALSVELPADIAEDALLAVIDRLNADAAVDGILLQLPLPAHLPPQPLLERIDPAKDVDGLHPYNVGRLACRMPLSRPCTPRGVMTLLAAYGIDPTGRKAVVVGASNLVGRPQALELMLARATVTVCHRATLDLADEVARADILVVAAGEPNLIKGAWIKPGATVIDVGINRLADGSLCGDVEFEAASQRAAFITPVPGGVGPMTIASLMQNILEAAERRDPA</sequence>
<dbReference type="EC" id="3.5.4.9" evidence="12"/>
<comment type="subunit">
    <text evidence="2 12">Homodimer.</text>
</comment>
<dbReference type="SUPFAM" id="SSF53223">
    <property type="entry name" value="Aminoacid dehydrogenase-like, N-terminal domain"/>
    <property type="match status" value="1"/>
</dbReference>
<accession>A0A4R7BGP0</accession>
<evidence type="ECO:0000256" key="6">
    <source>
        <dbReference type="ARBA" id="ARBA00022801"/>
    </source>
</evidence>
<evidence type="ECO:0000256" key="4">
    <source>
        <dbReference type="ARBA" id="ARBA00022605"/>
    </source>
</evidence>